<evidence type="ECO:0000256" key="2">
    <source>
        <dbReference type="ARBA" id="ARBA00022475"/>
    </source>
</evidence>
<feature type="coiled-coil region" evidence="6">
    <location>
        <begin position="599"/>
        <end position="669"/>
    </location>
</feature>
<keyword evidence="2" id="KW-1003">Cell membrane</keyword>
<evidence type="ECO:0000256" key="1">
    <source>
        <dbReference type="ARBA" id="ARBA00004651"/>
    </source>
</evidence>
<proteinExistence type="predicted"/>
<dbReference type="Proteomes" id="UP000824062">
    <property type="component" value="Unassembled WGS sequence"/>
</dbReference>
<name>A0A9D2JDQ1_9ACTN</name>
<keyword evidence="3 7" id="KW-0812">Transmembrane</keyword>
<dbReference type="AlphaFoldDB" id="A0A9D2JDQ1"/>
<feature type="transmembrane region" description="Helical" evidence="7">
    <location>
        <begin position="701"/>
        <end position="720"/>
    </location>
</feature>
<dbReference type="InterPro" id="IPR038766">
    <property type="entry name" value="Membrane_comp_ABC_pdt"/>
</dbReference>
<gene>
    <name evidence="9" type="ORF">IAA19_02275</name>
</gene>
<feature type="transmembrane region" description="Helical" evidence="7">
    <location>
        <begin position="1100"/>
        <end position="1119"/>
    </location>
</feature>
<dbReference type="Pfam" id="PF02687">
    <property type="entry name" value="FtsX"/>
    <property type="match status" value="2"/>
</dbReference>
<feature type="transmembrane region" description="Helical" evidence="7">
    <location>
        <begin position="871"/>
        <end position="891"/>
    </location>
</feature>
<reference evidence="9" key="1">
    <citation type="journal article" date="2021" name="PeerJ">
        <title>Extensive microbial diversity within the chicken gut microbiome revealed by metagenomics and culture.</title>
        <authorList>
            <person name="Gilroy R."/>
            <person name="Ravi A."/>
            <person name="Getino M."/>
            <person name="Pursley I."/>
            <person name="Horton D.L."/>
            <person name="Alikhan N.F."/>
            <person name="Baker D."/>
            <person name="Gharbi K."/>
            <person name="Hall N."/>
            <person name="Watson M."/>
            <person name="Adriaenssens E.M."/>
            <person name="Foster-Nyarko E."/>
            <person name="Jarju S."/>
            <person name="Secka A."/>
            <person name="Antonio M."/>
            <person name="Oren A."/>
            <person name="Chaudhuri R.R."/>
            <person name="La Ragione R."/>
            <person name="Hildebrand F."/>
            <person name="Pallen M.J."/>
        </authorList>
    </citation>
    <scope>NUCLEOTIDE SEQUENCE</scope>
    <source>
        <strain evidence="9">ChiHjej12B11-14209</strain>
    </source>
</reference>
<comment type="caution">
    <text evidence="9">The sequence shown here is derived from an EMBL/GenBank/DDBJ whole genome shotgun (WGS) entry which is preliminary data.</text>
</comment>
<comment type="subcellular location">
    <subcellularLocation>
        <location evidence="1">Cell membrane</location>
        <topology evidence="1">Multi-pass membrane protein</topology>
    </subcellularLocation>
</comment>
<evidence type="ECO:0000256" key="4">
    <source>
        <dbReference type="ARBA" id="ARBA00022989"/>
    </source>
</evidence>
<evidence type="ECO:0000313" key="10">
    <source>
        <dbReference type="Proteomes" id="UP000824062"/>
    </source>
</evidence>
<organism evidence="9 10">
    <name type="scientific">Candidatus Olsenella pullistercoris</name>
    <dbReference type="NCBI Taxonomy" id="2838712"/>
    <lineage>
        <taxon>Bacteria</taxon>
        <taxon>Bacillati</taxon>
        <taxon>Actinomycetota</taxon>
        <taxon>Coriobacteriia</taxon>
        <taxon>Coriobacteriales</taxon>
        <taxon>Atopobiaceae</taxon>
        <taxon>Olsenella</taxon>
    </lineage>
</organism>
<feature type="transmembrane region" description="Helical" evidence="7">
    <location>
        <begin position="797"/>
        <end position="819"/>
    </location>
</feature>
<dbReference type="EMBL" id="DXBM01000020">
    <property type="protein sequence ID" value="HIZ45833.1"/>
    <property type="molecule type" value="Genomic_DNA"/>
</dbReference>
<evidence type="ECO:0000256" key="3">
    <source>
        <dbReference type="ARBA" id="ARBA00022692"/>
    </source>
</evidence>
<dbReference type="InterPro" id="IPR003838">
    <property type="entry name" value="ABC3_permease_C"/>
</dbReference>
<evidence type="ECO:0000256" key="6">
    <source>
        <dbReference type="SAM" id="Coils"/>
    </source>
</evidence>
<feature type="transmembrane region" description="Helical" evidence="7">
    <location>
        <begin position="1153"/>
        <end position="1171"/>
    </location>
</feature>
<feature type="coiled-coil region" evidence="6">
    <location>
        <begin position="220"/>
        <end position="366"/>
    </location>
</feature>
<keyword evidence="4 7" id="KW-1133">Transmembrane helix</keyword>
<dbReference type="GO" id="GO:0005886">
    <property type="term" value="C:plasma membrane"/>
    <property type="evidence" value="ECO:0007669"/>
    <property type="project" value="UniProtKB-SubCell"/>
</dbReference>
<feature type="domain" description="ABC3 transporter permease C-terminal" evidence="8">
    <location>
        <begin position="705"/>
        <end position="812"/>
    </location>
</feature>
<feature type="transmembrane region" description="Helical" evidence="7">
    <location>
        <begin position="750"/>
        <end position="777"/>
    </location>
</feature>
<evidence type="ECO:0000313" key="9">
    <source>
        <dbReference type="EMBL" id="HIZ45833.1"/>
    </source>
</evidence>
<evidence type="ECO:0000256" key="5">
    <source>
        <dbReference type="ARBA" id="ARBA00023136"/>
    </source>
</evidence>
<accession>A0A9D2JDQ1</accession>
<feature type="transmembrane region" description="Helical" evidence="7">
    <location>
        <begin position="1191"/>
        <end position="1211"/>
    </location>
</feature>
<feature type="domain" description="ABC3 transporter permease C-terminal" evidence="8">
    <location>
        <begin position="1103"/>
        <end position="1208"/>
    </location>
</feature>
<keyword evidence="5 7" id="KW-0472">Membrane</keyword>
<dbReference type="PANTHER" id="PTHR30287">
    <property type="entry name" value="MEMBRANE COMPONENT OF PREDICTED ABC SUPERFAMILY METABOLITE UPTAKE TRANSPORTER"/>
    <property type="match status" value="1"/>
</dbReference>
<keyword evidence="6" id="KW-0175">Coiled coil</keyword>
<sequence>MLTGLRAACVDLRNSADAFFDEQHLFDVRVQSTLGLTDDDVAALAALPGVELAEGGYVETCYTTVGSTSEKVDVKALSSSGMNEPVVLDGRLPESDDEVAVTKRFLEDSGLSVGDTVTFRGADDKDDAADAEDDEGVLSELESAEVFERRSYTIVGTVLDPMEINAGEGTMSFRSSGGSQYSFFVLPDCVQEPETFTVVYLAVEGADTPLCYSAEYEDVVDEVYQSVEDARAERERARGEGLRADATAEVDEAEAEALDELADAEAELDDAQAELDEGRAEVADGQRELDEQREDALAQLDDAQATIDENRRTLDEGAAEYESGLAEYEEGLAAYEAALPAAEQQLRDGQAALDAARKNIDEIEISDGVTIASLEDLREEAQEGVALLDSTVAQLTEGLESAGSELSAAGLDDHGLADSATTLSEAWEALDELEPDSKEAEEAIAQVAETVDGATVALEAVSDDLAGQHGLLERSIGALKGQIEALQQANPDDPLIAELNKQLESMQGMLEDLETSQEGMTALEQGLEAADLGTRAGDRIEAQAGAAELDKTIEQARSVIEDELDAQQAEIDQGWRDLRGAYEQLESARVLLAQSADQIADGRAQLAEGQAELDRQRAEALAQLADAQQQLDDALAEIADGQAELNEGRETFEAERADALEQIADARAEVEEIPDATWYVQDRSSLSSYASVESDASSIEAIGTVIPIVFFVVAVLISLTTMTRMVEEERGLIGVYKALGYSRGKILSKYALYALAACLVGGIVGNVLGFVVLPAIIFTIFSTMYALPGFLYGFDALWALAAVGLFAAGIVGATLLTCWQELKESPASLMRPKAPKAGSRVFLEYVGPVWRRLSFLQKVTARNLLRYKRRFLMTVFGIAGCVALLITGFGIRDTVLSLSPRQYGDEGVMRYDLMAVTTADDLAAVTDDLLSGDEVGDLAQIYVDSVTVTWGDSKESAQLYVVPDDVDLSAYVSLCDAAGNEIDLNEAGVVATKALEQVTGLAEGDEIGLQDSTLATGSARVGAVGVSYLGDAVYMSESAYEEAFGTALEPNALLAHLTGSADEQISYAESLTEDGRLLSVSATQKLVNDFSSAFTLINTVVYVVIALAAALSFTVVFTLSNTNISERERELATLKVLGFKRPEVHSYINKETLILTGIGVVAGMPLGYALARSLTWILRMPSLYFDVVVDPMTYVISAALAFVFTVLVNLMTNRSLDRIDMVGALKSAE</sequence>
<protein>
    <submittedName>
        <fullName evidence="9">FtsX-like permease family protein</fullName>
    </submittedName>
</protein>
<evidence type="ECO:0000259" key="8">
    <source>
        <dbReference type="Pfam" id="PF02687"/>
    </source>
</evidence>
<reference evidence="9" key="2">
    <citation type="submission" date="2021-04" db="EMBL/GenBank/DDBJ databases">
        <authorList>
            <person name="Gilroy R."/>
        </authorList>
    </citation>
    <scope>NUCLEOTIDE SEQUENCE</scope>
    <source>
        <strain evidence="9">ChiHjej12B11-14209</strain>
    </source>
</reference>
<evidence type="ECO:0000256" key="7">
    <source>
        <dbReference type="SAM" id="Phobius"/>
    </source>
</evidence>
<dbReference type="PANTHER" id="PTHR30287:SF1">
    <property type="entry name" value="INNER MEMBRANE PROTEIN"/>
    <property type="match status" value="1"/>
</dbReference>